<dbReference type="SUPFAM" id="SSF53187">
    <property type="entry name" value="Zn-dependent exopeptidases"/>
    <property type="match status" value="1"/>
</dbReference>
<dbReference type="GO" id="GO:0009253">
    <property type="term" value="P:peptidoglycan catabolic process"/>
    <property type="evidence" value="ECO:0007669"/>
    <property type="project" value="InterPro"/>
</dbReference>
<dbReference type="SMART" id="SM00646">
    <property type="entry name" value="Ami_3"/>
    <property type="match status" value="1"/>
</dbReference>
<dbReference type="GO" id="GO:0071555">
    <property type="term" value="P:cell wall organization"/>
    <property type="evidence" value="ECO:0007669"/>
    <property type="project" value="UniProtKB-KW"/>
</dbReference>
<dbReference type="EMBL" id="BMOS01000002">
    <property type="protein sequence ID" value="GGN50579.1"/>
    <property type="molecule type" value="Genomic_DNA"/>
</dbReference>
<dbReference type="InterPro" id="IPR003646">
    <property type="entry name" value="SH3-like_bac-type"/>
</dbReference>
<dbReference type="PANTHER" id="PTHR30404">
    <property type="entry name" value="N-ACETYLMURAMOYL-L-ALANINE AMIDASE"/>
    <property type="match status" value="1"/>
</dbReference>
<dbReference type="InterPro" id="IPR002508">
    <property type="entry name" value="MurNAc-LAA_cat"/>
</dbReference>
<gene>
    <name evidence="4" type="ORF">GCM10007971_04350</name>
</gene>
<feature type="domain" description="SH3b" evidence="3">
    <location>
        <begin position="112"/>
        <end position="174"/>
    </location>
</feature>
<keyword evidence="5" id="KW-1185">Reference proteome</keyword>
<dbReference type="GO" id="GO:0008745">
    <property type="term" value="F:N-acetylmuramoyl-L-alanine amidase activity"/>
    <property type="evidence" value="ECO:0007669"/>
    <property type="project" value="InterPro"/>
</dbReference>
<evidence type="ECO:0000259" key="3">
    <source>
        <dbReference type="PROSITE" id="PS51781"/>
    </source>
</evidence>
<dbReference type="SMART" id="SM00287">
    <property type="entry name" value="SH3b"/>
    <property type="match status" value="2"/>
</dbReference>
<reference evidence="4" key="1">
    <citation type="journal article" date="2014" name="Int. J. Syst. Evol. Microbiol.">
        <title>Complete genome sequence of Corynebacterium casei LMG S-19264T (=DSM 44701T), isolated from a smear-ripened cheese.</title>
        <authorList>
            <consortium name="US DOE Joint Genome Institute (JGI-PGF)"/>
            <person name="Walter F."/>
            <person name="Albersmeier A."/>
            <person name="Kalinowski J."/>
            <person name="Ruckert C."/>
        </authorList>
    </citation>
    <scope>NUCLEOTIDE SEQUENCE</scope>
    <source>
        <strain evidence="4">JCM 17251</strain>
    </source>
</reference>
<protein>
    <recommendedName>
        <fullName evidence="3">SH3b domain-containing protein</fullName>
    </recommendedName>
</protein>
<organism evidence="4 5">
    <name type="scientific">Oceanobacillus indicireducens</name>
    <dbReference type="NCBI Taxonomy" id="1004261"/>
    <lineage>
        <taxon>Bacteria</taxon>
        <taxon>Bacillati</taxon>
        <taxon>Bacillota</taxon>
        <taxon>Bacilli</taxon>
        <taxon>Bacillales</taxon>
        <taxon>Bacillaceae</taxon>
        <taxon>Oceanobacillus</taxon>
    </lineage>
</organism>
<keyword evidence="2" id="KW-0961">Cell wall biogenesis/degradation</keyword>
<dbReference type="PIRSF" id="PIRSF037846">
    <property type="entry name" value="Autolysin_YrvJ_prd"/>
    <property type="match status" value="1"/>
</dbReference>
<evidence type="ECO:0000256" key="1">
    <source>
        <dbReference type="ARBA" id="ARBA00022801"/>
    </source>
</evidence>
<evidence type="ECO:0000256" key="2">
    <source>
        <dbReference type="ARBA" id="ARBA00023316"/>
    </source>
</evidence>
<dbReference type="CDD" id="cd02696">
    <property type="entry name" value="MurNAc-LAA"/>
    <property type="match status" value="1"/>
</dbReference>
<dbReference type="Gene3D" id="2.30.30.40">
    <property type="entry name" value="SH3 Domains"/>
    <property type="match status" value="2"/>
</dbReference>
<name>A0A918CZ69_9BACI</name>
<reference evidence="4" key="2">
    <citation type="submission" date="2020-09" db="EMBL/GenBank/DDBJ databases">
        <authorList>
            <person name="Sun Q."/>
            <person name="Ohkuma M."/>
        </authorList>
    </citation>
    <scope>NUCLEOTIDE SEQUENCE</scope>
    <source>
        <strain evidence="4">JCM 17251</strain>
    </source>
</reference>
<dbReference type="Gene3D" id="3.40.630.40">
    <property type="entry name" value="Zn-dependent exopeptidases"/>
    <property type="match status" value="1"/>
</dbReference>
<dbReference type="PROSITE" id="PS51781">
    <property type="entry name" value="SH3B"/>
    <property type="match status" value="2"/>
</dbReference>
<dbReference type="PANTHER" id="PTHR30404:SF0">
    <property type="entry name" value="N-ACETYLMURAMOYL-L-ALANINE AMIDASE AMIC"/>
    <property type="match status" value="1"/>
</dbReference>
<accession>A0A918CZ69</accession>
<sequence length="388" mass="41200">MKNLKISFIVIVLLTFFIHAEKMEAASGQTYEVGANILHVREDPAGDATIIGLLNKGDKLTAFGEQYGWVQTYYGGSTAWVAKHHLIPTDSAVTTASSDQAATTKASESTTAGQITVTAPSVNIRSGPSLDHAVIAGSVQGETFNTISASGDWINIKLPNGDTGWIAAWLTSSSGTQTANMASTSETATETGTTQVASASTEQVQSSANGSLSGFNIVLDAGHGGKDPGAIGLSGVHEKDLVHQTTNTIAQVLRNYGATVIETRTSDYYLSLDERANLSNAYDTDAFISIHYNSFPIVSVQGINTFYYSDAGYQLGKHVHSNLSSTVPLTNRGLGQTGYKVLRNTDAPAILLELGFITNPYDLSVIQTADYQQTVAESIAQGLLNYFH</sequence>
<dbReference type="Pfam" id="PF01520">
    <property type="entry name" value="Amidase_3"/>
    <property type="match status" value="1"/>
</dbReference>
<proteinExistence type="predicted"/>
<dbReference type="AlphaFoldDB" id="A0A918CZ69"/>
<dbReference type="Pfam" id="PF08239">
    <property type="entry name" value="SH3_3"/>
    <property type="match status" value="2"/>
</dbReference>
<comment type="caution">
    <text evidence="4">The sequence shown here is derived from an EMBL/GenBank/DDBJ whole genome shotgun (WGS) entry which is preliminary data.</text>
</comment>
<dbReference type="GO" id="GO:0030288">
    <property type="term" value="C:outer membrane-bounded periplasmic space"/>
    <property type="evidence" value="ECO:0007669"/>
    <property type="project" value="TreeGrafter"/>
</dbReference>
<dbReference type="Proteomes" id="UP000624041">
    <property type="component" value="Unassembled WGS sequence"/>
</dbReference>
<evidence type="ECO:0000313" key="5">
    <source>
        <dbReference type="Proteomes" id="UP000624041"/>
    </source>
</evidence>
<feature type="domain" description="SH3b" evidence="3">
    <location>
        <begin position="28"/>
        <end position="90"/>
    </location>
</feature>
<dbReference type="InterPro" id="IPR050695">
    <property type="entry name" value="N-acetylmuramoyl_amidase_3"/>
</dbReference>
<evidence type="ECO:0000313" key="4">
    <source>
        <dbReference type="EMBL" id="GGN50579.1"/>
    </source>
</evidence>
<dbReference type="RefSeq" id="WP_188855843.1">
    <property type="nucleotide sequence ID" value="NZ_BMOS01000002.1"/>
</dbReference>
<dbReference type="InterPro" id="IPR017293">
    <property type="entry name" value="N-acetylmuramoyl-L-ala_amidase"/>
</dbReference>
<keyword evidence="1" id="KW-0378">Hydrolase</keyword>